<sequence length="90" mass="9726">MNQTLPNSDLIQPGSSRATVLFHGLIGACPGGGGALDLHQISASFHGSLDFSNTFSTRPAEDLLFYGSVLFSSSFRDSAWHFVIFTARYL</sequence>
<protein>
    <submittedName>
        <fullName evidence="1">Uncharacterized protein</fullName>
    </submittedName>
</protein>
<dbReference type="EMBL" id="GGEC01038105">
    <property type="protein sequence ID" value="MBX18589.1"/>
    <property type="molecule type" value="Transcribed_RNA"/>
</dbReference>
<proteinExistence type="predicted"/>
<dbReference type="AlphaFoldDB" id="A0A2P2LKV2"/>
<organism evidence="1">
    <name type="scientific">Rhizophora mucronata</name>
    <name type="common">Asiatic mangrove</name>
    <dbReference type="NCBI Taxonomy" id="61149"/>
    <lineage>
        <taxon>Eukaryota</taxon>
        <taxon>Viridiplantae</taxon>
        <taxon>Streptophyta</taxon>
        <taxon>Embryophyta</taxon>
        <taxon>Tracheophyta</taxon>
        <taxon>Spermatophyta</taxon>
        <taxon>Magnoliopsida</taxon>
        <taxon>eudicotyledons</taxon>
        <taxon>Gunneridae</taxon>
        <taxon>Pentapetalae</taxon>
        <taxon>rosids</taxon>
        <taxon>fabids</taxon>
        <taxon>Malpighiales</taxon>
        <taxon>Rhizophoraceae</taxon>
        <taxon>Rhizophora</taxon>
    </lineage>
</organism>
<reference evidence="1" key="1">
    <citation type="submission" date="2018-02" db="EMBL/GenBank/DDBJ databases">
        <title>Rhizophora mucronata_Transcriptome.</title>
        <authorList>
            <person name="Meera S.P."/>
            <person name="Sreeshan A."/>
            <person name="Augustine A."/>
        </authorList>
    </citation>
    <scope>NUCLEOTIDE SEQUENCE</scope>
    <source>
        <tissue evidence="1">Leaf</tissue>
    </source>
</reference>
<evidence type="ECO:0000313" key="1">
    <source>
        <dbReference type="EMBL" id="MBX18589.1"/>
    </source>
</evidence>
<name>A0A2P2LKV2_RHIMU</name>
<accession>A0A2P2LKV2</accession>